<evidence type="ECO:0000259" key="3">
    <source>
        <dbReference type="Pfam" id="PF20152"/>
    </source>
</evidence>
<sequence length="359" mass="40426">MTGNNSGPFTLQNIKAHPGAYLGPGLVSTFLQAILTGVWYSQSVKYWAMSHREAPIVNCLVAFVSTVAIYQTIMAFWDTWRVHVTYYGNWVNAVDFSWPIRTQNAITTAMACPVQMFLIWRCYILSDRKLAKLLPLGILFLGCVVVSAVTTAMVFNVNFVASLQGPVRPIPSSDAVTVEVNYILSMVFSAVMDVTLTTFLTFFLFRSRSSAATNRFRKVLYGLIAITWESALPPCICAIATLVVFVRWAEHNYWNLVFQAILGKLYVISLLFTLNSRTDLRARVRANELELPEIYWTSLPQIREDTREASDEQVAEESPSPVTLISQNGPARETDEKDWYEGDSRHRCRCCPSQSSTPV</sequence>
<keyword evidence="2" id="KW-0812">Transmembrane</keyword>
<evidence type="ECO:0000256" key="1">
    <source>
        <dbReference type="SAM" id="MobiDB-lite"/>
    </source>
</evidence>
<dbReference type="PANTHER" id="PTHR40465">
    <property type="entry name" value="CHROMOSOME 1, WHOLE GENOME SHOTGUN SEQUENCE"/>
    <property type="match status" value="1"/>
</dbReference>
<dbReference type="InParanoid" id="A0A165VLV1"/>
<feature type="region of interest" description="Disordered" evidence="1">
    <location>
        <begin position="307"/>
        <end position="359"/>
    </location>
</feature>
<keyword evidence="2" id="KW-1133">Transmembrane helix</keyword>
<name>A0A165VLV1_9AGAM</name>
<dbReference type="EMBL" id="KV425553">
    <property type="protein sequence ID" value="KZT29864.1"/>
    <property type="molecule type" value="Genomic_DNA"/>
</dbReference>
<feature type="transmembrane region" description="Helical" evidence="2">
    <location>
        <begin position="219"/>
        <end position="246"/>
    </location>
</feature>
<feature type="transmembrane region" description="Helical" evidence="2">
    <location>
        <begin position="105"/>
        <end position="124"/>
    </location>
</feature>
<evidence type="ECO:0000313" key="4">
    <source>
        <dbReference type="EMBL" id="KZT29864.1"/>
    </source>
</evidence>
<proteinExistence type="predicted"/>
<feature type="compositionally biased region" description="Polar residues" evidence="1">
    <location>
        <begin position="320"/>
        <end position="329"/>
    </location>
</feature>
<feature type="transmembrane region" description="Helical" evidence="2">
    <location>
        <begin position="54"/>
        <end position="77"/>
    </location>
</feature>
<reference evidence="4 5" key="1">
    <citation type="journal article" date="2016" name="Mol. Biol. Evol.">
        <title>Comparative Genomics of Early-Diverging Mushroom-Forming Fungi Provides Insights into the Origins of Lignocellulose Decay Capabilities.</title>
        <authorList>
            <person name="Nagy L.G."/>
            <person name="Riley R."/>
            <person name="Tritt A."/>
            <person name="Adam C."/>
            <person name="Daum C."/>
            <person name="Floudas D."/>
            <person name="Sun H."/>
            <person name="Yadav J.S."/>
            <person name="Pangilinan J."/>
            <person name="Larsson K.H."/>
            <person name="Matsuura K."/>
            <person name="Barry K."/>
            <person name="Labutti K."/>
            <person name="Kuo R."/>
            <person name="Ohm R.A."/>
            <person name="Bhattacharya S.S."/>
            <person name="Shirouzu T."/>
            <person name="Yoshinaga Y."/>
            <person name="Martin F.M."/>
            <person name="Grigoriev I.V."/>
            <person name="Hibbett D.S."/>
        </authorList>
    </citation>
    <scope>NUCLEOTIDE SEQUENCE [LARGE SCALE GENOMIC DNA]</scope>
    <source>
        <strain evidence="4 5">HHB14362 ss-1</strain>
    </source>
</reference>
<dbReference type="AlphaFoldDB" id="A0A165VLV1"/>
<dbReference type="PANTHER" id="PTHR40465:SF1">
    <property type="entry name" value="DUF6534 DOMAIN-CONTAINING PROTEIN"/>
    <property type="match status" value="1"/>
</dbReference>
<dbReference type="STRING" id="1314782.A0A165VLV1"/>
<protein>
    <recommendedName>
        <fullName evidence="3">DUF6534 domain-containing protein</fullName>
    </recommendedName>
</protein>
<dbReference type="Proteomes" id="UP000076761">
    <property type="component" value="Unassembled WGS sequence"/>
</dbReference>
<evidence type="ECO:0000256" key="2">
    <source>
        <dbReference type="SAM" id="Phobius"/>
    </source>
</evidence>
<keyword evidence="5" id="KW-1185">Reference proteome</keyword>
<evidence type="ECO:0000313" key="5">
    <source>
        <dbReference type="Proteomes" id="UP000076761"/>
    </source>
</evidence>
<dbReference type="OrthoDB" id="3155837at2759"/>
<dbReference type="InterPro" id="IPR045339">
    <property type="entry name" value="DUF6534"/>
</dbReference>
<keyword evidence="2" id="KW-0472">Membrane</keyword>
<feature type="transmembrane region" description="Helical" evidence="2">
    <location>
        <begin position="252"/>
        <end position="274"/>
    </location>
</feature>
<feature type="compositionally biased region" description="Basic and acidic residues" evidence="1">
    <location>
        <begin position="332"/>
        <end position="345"/>
    </location>
</feature>
<organism evidence="4 5">
    <name type="scientific">Neolentinus lepideus HHB14362 ss-1</name>
    <dbReference type="NCBI Taxonomy" id="1314782"/>
    <lineage>
        <taxon>Eukaryota</taxon>
        <taxon>Fungi</taxon>
        <taxon>Dikarya</taxon>
        <taxon>Basidiomycota</taxon>
        <taxon>Agaricomycotina</taxon>
        <taxon>Agaricomycetes</taxon>
        <taxon>Gloeophyllales</taxon>
        <taxon>Gloeophyllaceae</taxon>
        <taxon>Neolentinus</taxon>
    </lineage>
</organism>
<gene>
    <name evidence="4" type="ORF">NEOLEDRAFT_483346</name>
</gene>
<dbReference type="Pfam" id="PF20152">
    <property type="entry name" value="DUF6534"/>
    <property type="match status" value="1"/>
</dbReference>
<feature type="domain" description="DUF6534" evidence="3">
    <location>
        <begin position="189"/>
        <end position="278"/>
    </location>
</feature>
<accession>A0A165VLV1</accession>
<feature type="transmembrane region" description="Helical" evidence="2">
    <location>
        <begin position="182"/>
        <end position="207"/>
    </location>
</feature>
<feature type="transmembrane region" description="Helical" evidence="2">
    <location>
        <begin position="136"/>
        <end position="162"/>
    </location>
</feature>
<feature type="transmembrane region" description="Helical" evidence="2">
    <location>
        <begin position="20"/>
        <end position="42"/>
    </location>
</feature>